<comment type="caution">
    <text evidence="2">The sequence shown here is derived from an EMBL/GenBank/DDBJ whole genome shotgun (WGS) entry which is preliminary data.</text>
</comment>
<evidence type="ECO:0000256" key="1">
    <source>
        <dbReference type="SAM" id="Phobius"/>
    </source>
</evidence>
<proteinExistence type="predicted"/>
<keyword evidence="1" id="KW-0472">Membrane</keyword>
<protein>
    <submittedName>
        <fullName evidence="2">Uncharacterized protein</fullName>
    </submittedName>
</protein>
<dbReference type="OrthoDB" id="2744793at2759"/>
<name>A0A9P5U4F5_9AGAR</name>
<reference evidence="2" key="1">
    <citation type="submission" date="2020-11" db="EMBL/GenBank/DDBJ databases">
        <authorList>
            <consortium name="DOE Joint Genome Institute"/>
            <person name="Ahrendt S."/>
            <person name="Riley R."/>
            <person name="Andreopoulos W."/>
            <person name="Labutti K."/>
            <person name="Pangilinan J."/>
            <person name="Ruiz-Duenas F.J."/>
            <person name="Barrasa J.M."/>
            <person name="Sanchez-Garcia M."/>
            <person name="Camarero S."/>
            <person name="Miyauchi S."/>
            <person name="Serrano A."/>
            <person name="Linde D."/>
            <person name="Babiker R."/>
            <person name="Drula E."/>
            <person name="Ayuso-Fernandez I."/>
            <person name="Pacheco R."/>
            <person name="Padilla G."/>
            <person name="Ferreira P."/>
            <person name="Barriuso J."/>
            <person name="Kellner H."/>
            <person name="Castanera R."/>
            <person name="Alfaro M."/>
            <person name="Ramirez L."/>
            <person name="Pisabarro A.G."/>
            <person name="Kuo A."/>
            <person name="Tritt A."/>
            <person name="Lipzen A."/>
            <person name="He G."/>
            <person name="Yan M."/>
            <person name="Ng V."/>
            <person name="Cullen D."/>
            <person name="Martin F."/>
            <person name="Rosso M.-N."/>
            <person name="Henrissat B."/>
            <person name="Hibbett D."/>
            <person name="Martinez A.T."/>
            <person name="Grigoriev I.V."/>
        </authorList>
    </citation>
    <scope>NUCLEOTIDE SEQUENCE</scope>
    <source>
        <strain evidence="2">AH 40177</strain>
    </source>
</reference>
<evidence type="ECO:0000313" key="2">
    <source>
        <dbReference type="EMBL" id="KAF9064683.1"/>
    </source>
</evidence>
<keyword evidence="3" id="KW-1185">Reference proteome</keyword>
<dbReference type="EMBL" id="JADNRY010000118">
    <property type="protein sequence ID" value="KAF9064683.1"/>
    <property type="molecule type" value="Genomic_DNA"/>
</dbReference>
<keyword evidence="1" id="KW-1133">Transmembrane helix</keyword>
<keyword evidence="1" id="KW-0812">Transmembrane</keyword>
<organism evidence="2 3">
    <name type="scientific">Rhodocollybia butyracea</name>
    <dbReference type="NCBI Taxonomy" id="206335"/>
    <lineage>
        <taxon>Eukaryota</taxon>
        <taxon>Fungi</taxon>
        <taxon>Dikarya</taxon>
        <taxon>Basidiomycota</taxon>
        <taxon>Agaricomycotina</taxon>
        <taxon>Agaricomycetes</taxon>
        <taxon>Agaricomycetidae</taxon>
        <taxon>Agaricales</taxon>
        <taxon>Marasmiineae</taxon>
        <taxon>Omphalotaceae</taxon>
        <taxon>Rhodocollybia</taxon>
    </lineage>
</organism>
<dbReference type="Proteomes" id="UP000772434">
    <property type="component" value="Unassembled WGS sequence"/>
</dbReference>
<feature type="transmembrane region" description="Helical" evidence="1">
    <location>
        <begin position="20"/>
        <end position="44"/>
    </location>
</feature>
<sequence length="103" mass="11494">MLPDKAVLLTEIGNTLKYTVIESAVVCIVFGLYIPVSVIALYILCCRQKDWGLADRITSLYVYGREWERVSGWPGNLNVCEVPNNFAVEAEAIFVPNIPASSW</sequence>
<accession>A0A9P5U4F5</accession>
<evidence type="ECO:0000313" key="3">
    <source>
        <dbReference type="Proteomes" id="UP000772434"/>
    </source>
</evidence>
<gene>
    <name evidence="2" type="ORF">BDP27DRAFT_1367030</name>
</gene>
<dbReference type="AlphaFoldDB" id="A0A9P5U4F5"/>